<evidence type="ECO:0000256" key="1">
    <source>
        <dbReference type="ARBA" id="ARBA00010577"/>
    </source>
</evidence>
<keyword evidence="9" id="KW-0969">Cilium</keyword>
<dbReference type="Gene3D" id="2.60.40.4070">
    <property type="match status" value="1"/>
</dbReference>
<evidence type="ECO:0000259" key="7">
    <source>
        <dbReference type="Pfam" id="PF13860"/>
    </source>
</evidence>
<evidence type="ECO:0000259" key="8">
    <source>
        <dbReference type="Pfam" id="PF13861"/>
    </source>
</evidence>
<dbReference type="InterPro" id="IPR025965">
    <property type="entry name" value="FlgD/Vpr_Ig-like"/>
</dbReference>
<feature type="domain" description="FlgD/Vpr Ig-like" evidence="7">
    <location>
        <begin position="123"/>
        <end position="187"/>
    </location>
</feature>
<dbReference type="InterPro" id="IPR005648">
    <property type="entry name" value="FlgD"/>
</dbReference>
<dbReference type="RefSeq" id="WP_316027263.1">
    <property type="nucleotide sequence ID" value="NZ_JAWDIO010000002.1"/>
</dbReference>
<evidence type="ECO:0000313" key="9">
    <source>
        <dbReference type="EMBL" id="MDU0355738.1"/>
    </source>
</evidence>
<dbReference type="Proteomes" id="UP001247805">
    <property type="component" value="Unassembled WGS sequence"/>
</dbReference>
<keyword evidence="10" id="KW-1185">Reference proteome</keyword>
<accession>A0ABU3T0G2</accession>
<dbReference type="Pfam" id="PF03963">
    <property type="entry name" value="FlgD"/>
    <property type="match status" value="1"/>
</dbReference>
<protein>
    <recommendedName>
        <fullName evidence="2 5">Basal-body rod modification protein FlgD</fullName>
    </recommendedName>
</protein>
<feature type="region of interest" description="Disordered" evidence="6">
    <location>
        <begin position="1"/>
        <end position="30"/>
    </location>
</feature>
<feature type="domain" description="FlgD Tudor-like" evidence="8">
    <location>
        <begin position="94"/>
        <end position="230"/>
    </location>
</feature>
<keyword evidence="3 5" id="KW-1005">Bacterial flagellum biogenesis</keyword>
<evidence type="ECO:0000256" key="5">
    <source>
        <dbReference type="RuleBase" id="RU362076"/>
    </source>
</evidence>
<gene>
    <name evidence="9" type="ORF">RS130_19295</name>
</gene>
<keyword evidence="9" id="KW-0966">Cell projection</keyword>
<dbReference type="InterPro" id="IPR025963">
    <property type="entry name" value="FLgD_Tudor"/>
</dbReference>
<comment type="similarity">
    <text evidence="1 5">Belongs to the FlgD family.</text>
</comment>
<feature type="compositionally biased region" description="Basic and acidic residues" evidence="6">
    <location>
        <begin position="13"/>
        <end position="28"/>
    </location>
</feature>
<dbReference type="Gene3D" id="2.30.30.910">
    <property type="match status" value="1"/>
</dbReference>
<sequence length="235" mass="25034">MDTVSSGLNSNLRWERDPDGTITDEERANSTVDNGKLTQEDFFSLLTEQLANQDPTKPVDNDQMVAQMTSFTMAEGIENLNTKFADFATSMTSNQALQASSLIGQQVLLQGDVGYVGAAGQNISGVVINEQTTQNLEITIETEAGEIVRTFSAGTQAAGNIEFNWDGTDGKGNQMPSGNYVVKAQGQVADETQQIPTAINRHVDSVSLAASSQGIILNLDGDVSVKLDDVIQIGG</sequence>
<name>A0ABU3T0G2_9ALTE</name>
<keyword evidence="9" id="KW-0282">Flagellum</keyword>
<dbReference type="EMBL" id="JAWDIO010000002">
    <property type="protein sequence ID" value="MDU0355738.1"/>
    <property type="molecule type" value="Genomic_DNA"/>
</dbReference>
<evidence type="ECO:0000313" key="10">
    <source>
        <dbReference type="Proteomes" id="UP001247805"/>
    </source>
</evidence>
<evidence type="ECO:0000256" key="2">
    <source>
        <dbReference type="ARBA" id="ARBA00016013"/>
    </source>
</evidence>
<organism evidence="9 10">
    <name type="scientific">Paraglaciecola aquimarina</name>
    <dbReference type="NCBI Taxonomy" id="1235557"/>
    <lineage>
        <taxon>Bacteria</taxon>
        <taxon>Pseudomonadati</taxon>
        <taxon>Pseudomonadota</taxon>
        <taxon>Gammaproteobacteria</taxon>
        <taxon>Alteromonadales</taxon>
        <taxon>Alteromonadaceae</taxon>
        <taxon>Paraglaciecola</taxon>
    </lineage>
</organism>
<evidence type="ECO:0000256" key="4">
    <source>
        <dbReference type="ARBA" id="ARBA00024746"/>
    </source>
</evidence>
<reference evidence="9 10" key="1">
    <citation type="submission" date="2023-10" db="EMBL/GenBank/DDBJ databases">
        <title>Glaciecola aquimarina strain GGW-M5 nov., isolated from a coastal seawater.</title>
        <authorList>
            <person name="Bayburt H."/>
            <person name="Kim J.M."/>
            <person name="Choi B.J."/>
            <person name="Jeon C.O."/>
        </authorList>
    </citation>
    <scope>NUCLEOTIDE SEQUENCE [LARGE SCALE GENOMIC DNA]</scope>
    <source>
        <strain evidence="9 10">KCTC 32108</strain>
    </source>
</reference>
<proteinExistence type="inferred from homology"/>
<dbReference type="Pfam" id="PF13860">
    <property type="entry name" value="FlgD_ig"/>
    <property type="match status" value="1"/>
</dbReference>
<comment type="function">
    <text evidence="4 5">Required for flagellar hook formation. May act as a scaffolding protein.</text>
</comment>
<evidence type="ECO:0000256" key="3">
    <source>
        <dbReference type="ARBA" id="ARBA00022795"/>
    </source>
</evidence>
<comment type="caution">
    <text evidence="9">The sequence shown here is derived from an EMBL/GenBank/DDBJ whole genome shotgun (WGS) entry which is preliminary data.</text>
</comment>
<dbReference type="Pfam" id="PF13861">
    <property type="entry name" value="FLgD_tudor"/>
    <property type="match status" value="1"/>
</dbReference>
<feature type="compositionally biased region" description="Polar residues" evidence="6">
    <location>
        <begin position="1"/>
        <end position="12"/>
    </location>
</feature>
<evidence type="ECO:0000256" key="6">
    <source>
        <dbReference type="SAM" id="MobiDB-lite"/>
    </source>
</evidence>